<name>A0A645BK04_9ZZZZ</name>
<dbReference type="EMBL" id="VSSQ01020728">
    <property type="protein sequence ID" value="MPM65809.1"/>
    <property type="molecule type" value="Genomic_DNA"/>
</dbReference>
<gene>
    <name evidence="1" type="ORF">SDC9_112711</name>
</gene>
<reference evidence="1" key="1">
    <citation type="submission" date="2019-08" db="EMBL/GenBank/DDBJ databases">
        <authorList>
            <person name="Kucharzyk K."/>
            <person name="Murdoch R.W."/>
            <person name="Higgins S."/>
            <person name="Loffler F."/>
        </authorList>
    </citation>
    <scope>NUCLEOTIDE SEQUENCE</scope>
</reference>
<dbReference type="AlphaFoldDB" id="A0A645BK04"/>
<dbReference type="PROSITE" id="PS51257">
    <property type="entry name" value="PROKAR_LIPOPROTEIN"/>
    <property type="match status" value="1"/>
</dbReference>
<evidence type="ECO:0000313" key="1">
    <source>
        <dbReference type="EMBL" id="MPM65809.1"/>
    </source>
</evidence>
<proteinExistence type="predicted"/>
<organism evidence="1">
    <name type="scientific">bioreactor metagenome</name>
    <dbReference type="NCBI Taxonomy" id="1076179"/>
    <lineage>
        <taxon>unclassified sequences</taxon>
        <taxon>metagenomes</taxon>
        <taxon>ecological metagenomes</taxon>
    </lineage>
</organism>
<sequence length="51" mass="4922">MKKSIILLAMVVMSVFFFTACGPKVASGGNAIASFGNVASGGNVASAGNAG</sequence>
<comment type="caution">
    <text evidence="1">The sequence shown here is derived from an EMBL/GenBank/DDBJ whole genome shotgun (WGS) entry which is preliminary data.</text>
</comment>
<accession>A0A645BK04</accession>
<protein>
    <submittedName>
        <fullName evidence="1">Uncharacterized protein</fullName>
    </submittedName>
</protein>